<accession>A0A840NK66</accession>
<dbReference type="PROSITE" id="PS00622">
    <property type="entry name" value="HTH_LUXR_1"/>
    <property type="match status" value="1"/>
</dbReference>
<dbReference type="Proteomes" id="UP000580474">
    <property type="component" value="Unassembled WGS sequence"/>
</dbReference>
<feature type="modified residue" description="4-aspartylphosphate" evidence="2">
    <location>
        <position position="58"/>
    </location>
</feature>
<dbReference type="RefSeq" id="WP_184481824.1">
    <property type="nucleotide sequence ID" value="NZ_JACHIV010000001.1"/>
</dbReference>
<name>A0A840NK66_9PSEU</name>
<evidence type="ECO:0000259" key="3">
    <source>
        <dbReference type="PROSITE" id="PS50043"/>
    </source>
</evidence>
<feature type="domain" description="HTH luxR-type" evidence="3">
    <location>
        <begin position="138"/>
        <end position="203"/>
    </location>
</feature>
<feature type="domain" description="Response regulatory" evidence="4">
    <location>
        <begin position="7"/>
        <end position="123"/>
    </location>
</feature>
<dbReference type="PROSITE" id="PS50110">
    <property type="entry name" value="RESPONSE_REGULATORY"/>
    <property type="match status" value="1"/>
</dbReference>
<dbReference type="GO" id="GO:0006355">
    <property type="term" value="P:regulation of DNA-templated transcription"/>
    <property type="evidence" value="ECO:0007669"/>
    <property type="project" value="InterPro"/>
</dbReference>
<organism evidence="5 6">
    <name type="scientific">Saccharopolyspora gloriosae</name>
    <dbReference type="NCBI Taxonomy" id="455344"/>
    <lineage>
        <taxon>Bacteria</taxon>
        <taxon>Bacillati</taxon>
        <taxon>Actinomycetota</taxon>
        <taxon>Actinomycetes</taxon>
        <taxon>Pseudonocardiales</taxon>
        <taxon>Pseudonocardiaceae</taxon>
        <taxon>Saccharopolyspora</taxon>
    </lineage>
</organism>
<keyword evidence="2" id="KW-0597">Phosphoprotein</keyword>
<dbReference type="EMBL" id="JACHIV010000001">
    <property type="protein sequence ID" value="MBB5071461.1"/>
    <property type="molecule type" value="Genomic_DNA"/>
</dbReference>
<reference evidence="5 6" key="1">
    <citation type="submission" date="2020-08" db="EMBL/GenBank/DDBJ databases">
        <title>Sequencing the genomes of 1000 actinobacteria strains.</title>
        <authorList>
            <person name="Klenk H.-P."/>
        </authorList>
    </citation>
    <scope>NUCLEOTIDE SEQUENCE [LARGE SCALE GENOMIC DNA]</scope>
    <source>
        <strain evidence="5 6">DSM 45582</strain>
    </source>
</reference>
<dbReference type="AlphaFoldDB" id="A0A840NK66"/>
<evidence type="ECO:0000259" key="4">
    <source>
        <dbReference type="PROSITE" id="PS50110"/>
    </source>
</evidence>
<dbReference type="InterPro" id="IPR011006">
    <property type="entry name" value="CheY-like_superfamily"/>
</dbReference>
<dbReference type="PROSITE" id="PS50043">
    <property type="entry name" value="HTH_LUXR_2"/>
    <property type="match status" value="1"/>
</dbReference>
<sequence>MSGANIRVVLADDENLLLDSLSLLLSLEDDLEVVAQACTGAESIEAVREHQPDVAILDLDMPVLDGLSATAEILREVPLVKIVLLTRHARPAALRRALASGAAAFVTKTTSSEELPRIIRTVNQGGRYVDSRIASAALTEGDCPLTARELEALREALDGATVNVIAERVHLAPGTVRNYLSSAMTKLHAVTRVEAAKKAWDEGWI</sequence>
<dbReference type="PANTHER" id="PTHR43214:SF42">
    <property type="entry name" value="TRANSCRIPTIONAL REGULATORY PROTEIN DESR"/>
    <property type="match status" value="1"/>
</dbReference>
<evidence type="ECO:0000256" key="1">
    <source>
        <dbReference type="ARBA" id="ARBA00023125"/>
    </source>
</evidence>
<dbReference type="PRINTS" id="PR00038">
    <property type="entry name" value="HTHLUXR"/>
</dbReference>
<dbReference type="Pfam" id="PF00072">
    <property type="entry name" value="Response_reg"/>
    <property type="match status" value="1"/>
</dbReference>
<keyword evidence="6" id="KW-1185">Reference proteome</keyword>
<dbReference type="Pfam" id="PF00196">
    <property type="entry name" value="GerE"/>
    <property type="match status" value="1"/>
</dbReference>
<gene>
    <name evidence="5" type="ORF">BJ969_004549</name>
</gene>
<dbReference type="InterPro" id="IPR039420">
    <property type="entry name" value="WalR-like"/>
</dbReference>
<dbReference type="Gene3D" id="1.10.10.10">
    <property type="entry name" value="Winged helix-like DNA-binding domain superfamily/Winged helix DNA-binding domain"/>
    <property type="match status" value="1"/>
</dbReference>
<comment type="caution">
    <text evidence="5">The sequence shown here is derived from an EMBL/GenBank/DDBJ whole genome shotgun (WGS) entry which is preliminary data.</text>
</comment>
<dbReference type="InterPro" id="IPR036388">
    <property type="entry name" value="WH-like_DNA-bd_sf"/>
</dbReference>
<dbReference type="InterPro" id="IPR016032">
    <property type="entry name" value="Sig_transdc_resp-reg_C-effctor"/>
</dbReference>
<dbReference type="GO" id="GO:0000160">
    <property type="term" value="P:phosphorelay signal transduction system"/>
    <property type="evidence" value="ECO:0007669"/>
    <property type="project" value="InterPro"/>
</dbReference>
<dbReference type="GO" id="GO:0003677">
    <property type="term" value="F:DNA binding"/>
    <property type="evidence" value="ECO:0007669"/>
    <property type="project" value="UniProtKB-KW"/>
</dbReference>
<dbReference type="InterPro" id="IPR000792">
    <property type="entry name" value="Tscrpt_reg_LuxR_C"/>
</dbReference>
<dbReference type="Gene3D" id="3.40.50.2300">
    <property type="match status" value="1"/>
</dbReference>
<evidence type="ECO:0000313" key="5">
    <source>
        <dbReference type="EMBL" id="MBB5071461.1"/>
    </source>
</evidence>
<dbReference type="PANTHER" id="PTHR43214">
    <property type="entry name" value="TWO-COMPONENT RESPONSE REGULATOR"/>
    <property type="match status" value="1"/>
</dbReference>
<dbReference type="SUPFAM" id="SSF52172">
    <property type="entry name" value="CheY-like"/>
    <property type="match status" value="1"/>
</dbReference>
<dbReference type="SMART" id="SM00448">
    <property type="entry name" value="REC"/>
    <property type="match status" value="1"/>
</dbReference>
<evidence type="ECO:0000256" key="2">
    <source>
        <dbReference type="PROSITE-ProRule" id="PRU00169"/>
    </source>
</evidence>
<protein>
    <submittedName>
        <fullName evidence="5">Two-component system response regulator DesR</fullName>
    </submittedName>
</protein>
<dbReference type="InterPro" id="IPR001789">
    <property type="entry name" value="Sig_transdc_resp-reg_receiver"/>
</dbReference>
<dbReference type="SMART" id="SM00421">
    <property type="entry name" value="HTH_LUXR"/>
    <property type="match status" value="1"/>
</dbReference>
<dbReference type="SUPFAM" id="SSF46894">
    <property type="entry name" value="C-terminal effector domain of the bipartite response regulators"/>
    <property type="match status" value="1"/>
</dbReference>
<dbReference type="CDD" id="cd06170">
    <property type="entry name" value="LuxR_C_like"/>
    <property type="match status" value="1"/>
</dbReference>
<keyword evidence="1" id="KW-0238">DNA-binding</keyword>
<proteinExistence type="predicted"/>
<evidence type="ECO:0000313" key="6">
    <source>
        <dbReference type="Proteomes" id="UP000580474"/>
    </source>
</evidence>